<evidence type="ECO:0000313" key="2">
    <source>
        <dbReference type="Proteomes" id="UP000220752"/>
    </source>
</evidence>
<dbReference type="Proteomes" id="UP000220752">
    <property type="component" value="Unassembled WGS sequence"/>
</dbReference>
<dbReference type="AlphaFoldDB" id="A0A2A6Z7Z1"/>
<gene>
    <name evidence="1" type="ORF">CGS46_13295</name>
</gene>
<accession>A0A2A6Z7Z1</accession>
<organism evidence="1 2">
    <name type="scientific">Faecalibacterium langellae</name>
    <dbReference type="NCBI Taxonomy" id="3435293"/>
    <lineage>
        <taxon>Bacteria</taxon>
        <taxon>Bacillati</taxon>
        <taxon>Bacillota</taxon>
        <taxon>Clostridia</taxon>
        <taxon>Eubacteriales</taxon>
        <taxon>Oscillospiraceae</taxon>
        <taxon>Faecalibacterium</taxon>
    </lineage>
</organism>
<keyword evidence="2" id="KW-1185">Reference proteome</keyword>
<reference evidence="1 2" key="1">
    <citation type="journal article" date="2017" name="Front. Microbiol.">
        <title>New Insights into the Diversity of the Genus Faecalibacterium.</title>
        <authorList>
            <person name="Benevides L."/>
            <person name="Burman S."/>
            <person name="Martin R."/>
            <person name="Robert V."/>
            <person name="Thomas M."/>
            <person name="Miquel S."/>
            <person name="Chain F."/>
            <person name="Sokol H."/>
            <person name="Bermudez-Humaran L.G."/>
            <person name="Morrison M."/>
            <person name="Langella P."/>
            <person name="Azevedo V.A."/>
            <person name="Chatel J.M."/>
            <person name="Soares S."/>
        </authorList>
    </citation>
    <scope>NUCLEOTIDE SEQUENCE [LARGE SCALE GENOMIC DNA]</scope>
    <source>
        <strain evidence="2">CNCM I-4540</strain>
    </source>
</reference>
<dbReference type="EMBL" id="NMTQ01000037">
    <property type="protein sequence ID" value="PDX57490.1"/>
    <property type="molecule type" value="Genomic_DNA"/>
</dbReference>
<name>A0A2A6Z7Z1_9FIRM</name>
<comment type="caution">
    <text evidence="1">The sequence shown here is derived from an EMBL/GenBank/DDBJ whole genome shotgun (WGS) entry which is preliminary data.</text>
</comment>
<proteinExistence type="predicted"/>
<sequence>MKKHNKKLTELLVQRRALCDKMTHGVPGCSTDCKLFALRATARACRDSVLEDPARASELMQTHFEERRRGHA</sequence>
<protein>
    <submittedName>
        <fullName evidence="1">Uncharacterized protein</fullName>
    </submittedName>
</protein>
<evidence type="ECO:0000313" key="1">
    <source>
        <dbReference type="EMBL" id="PDX57490.1"/>
    </source>
</evidence>